<keyword evidence="13 14" id="KW-0472">Membrane</keyword>
<dbReference type="FunFam" id="2.70.150.10:FF:000160">
    <property type="entry name" value="Sarcoplasmic/endoplasmic reticulum calcium ATPase 1"/>
    <property type="match status" value="1"/>
</dbReference>
<evidence type="ECO:0000256" key="4">
    <source>
        <dbReference type="ARBA" id="ARBA00022553"/>
    </source>
</evidence>
<dbReference type="SFLD" id="SFLDG00002">
    <property type="entry name" value="C1.7:_P-type_atpase_like"/>
    <property type="match status" value="1"/>
</dbReference>
<dbReference type="InterPro" id="IPR059000">
    <property type="entry name" value="ATPase_P-type_domA"/>
</dbReference>
<feature type="transmembrane region" description="Helical" evidence="14">
    <location>
        <begin position="806"/>
        <end position="830"/>
    </location>
</feature>
<feature type="domain" description="Cation-transporting P-type ATPase N-terminal" evidence="15">
    <location>
        <begin position="1"/>
        <end position="74"/>
    </location>
</feature>
<evidence type="ECO:0000256" key="6">
    <source>
        <dbReference type="ARBA" id="ARBA00022692"/>
    </source>
</evidence>
<feature type="transmembrane region" description="Helical" evidence="14">
    <location>
        <begin position="275"/>
        <end position="301"/>
    </location>
</feature>
<dbReference type="GO" id="GO:0005388">
    <property type="term" value="F:P-type calcium transporter activity"/>
    <property type="evidence" value="ECO:0007669"/>
    <property type="project" value="UniProtKB-EC"/>
</dbReference>
<organism evidence="16 17">
    <name type="scientific">Cetobacterium ceti</name>
    <dbReference type="NCBI Taxonomy" id="180163"/>
    <lineage>
        <taxon>Bacteria</taxon>
        <taxon>Fusobacteriati</taxon>
        <taxon>Fusobacteriota</taxon>
        <taxon>Fusobacteriia</taxon>
        <taxon>Fusobacteriales</taxon>
        <taxon>Fusobacteriaceae</taxon>
        <taxon>Cetobacterium</taxon>
    </lineage>
</organism>
<evidence type="ECO:0000313" key="17">
    <source>
        <dbReference type="Proteomes" id="UP000191153"/>
    </source>
</evidence>
<dbReference type="PANTHER" id="PTHR42861">
    <property type="entry name" value="CALCIUM-TRANSPORTING ATPASE"/>
    <property type="match status" value="1"/>
</dbReference>
<proteinExistence type="inferred from homology"/>
<sequence>MFYQKSNEEVLNELKTSVKGLTEVEVKERQEKYGLNELKEKEGTSTFQMIIDSFKDPLVIILLIAAVVQMFLGEMVESLVIFIVLILNSILGVVQSKKAEGALEALKNFSAPMAKVIRNGKRETIPAKDLVPGDIIFLEAGDYIPGDGRVIEGQSLKVEEGMLTGESEAILKNSETIEKEVPLGDRKNFVYSGSMVVYGRGTVVITNTGMTTEMGKIAHLIENAQEEETPLQKNLEKFSKKLGIWITILCLIIFIIMAIRGLGGKEDLTESLIKSFMFAVAVAVAAIPEALSSIVTIVLAVGTNTMAKRHAIIRKLHAVETLGSTGIICTDKTGTLTQNKMTVENYYVENKNILENKENLFYLGMGLVNDSQIDKEGKLLGDPTETALVDYIIKNGIDYKEIRNKNSRISEIPFDSDRKLMSTLNKVNLDNIMFIKGAPDVIINRCDKILGEDGEREITLEDKNRLFKENESFSKNALRVLAIGYKKYYEPKKLELDDEYNITFIGLIAMMDPPREEVFAAIKEAKSAGIKPIMITGDHKITASAIGKKIGLMEENDLALTGSELDSLTDEELDEKLEEISVYARVSPENKIRIVQAWQRKGKVTAMTGDGVNDAPALKQANIGIAMGSGTEVAKGSAEMVLTDDNFVTIVHAIETGRTVYENIKKAINYLFAGNLGAIIAILFALFAGWENPFTPLQLLFINLINDSMPAIALGLEKPEKSIMDRKPRDPKEGLFTKTSLKAVIGRGIIIGIVVILAQYIGDNIFHGMGEAMAFTTVVFSRILQTFPARSERDSLISLGIFTNKYVILAVVVCFGIYGISLIPSLRGIFDIPNTFGFYELGTCFGLSFIAMLLMEFQKKISK</sequence>
<evidence type="ECO:0000256" key="2">
    <source>
        <dbReference type="ARBA" id="ARBA00005675"/>
    </source>
</evidence>
<dbReference type="InterPro" id="IPR004014">
    <property type="entry name" value="ATPase_P-typ_cation-transptr_N"/>
</dbReference>
<dbReference type="GO" id="GO:0005524">
    <property type="term" value="F:ATP binding"/>
    <property type="evidence" value="ECO:0007669"/>
    <property type="project" value="UniProtKB-KW"/>
</dbReference>
<dbReference type="EMBL" id="FUWX01000006">
    <property type="protein sequence ID" value="SJZ54132.1"/>
    <property type="molecule type" value="Genomic_DNA"/>
</dbReference>
<evidence type="ECO:0000256" key="13">
    <source>
        <dbReference type="ARBA" id="ARBA00023136"/>
    </source>
</evidence>
<evidence type="ECO:0000256" key="12">
    <source>
        <dbReference type="ARBA" id="ARBA00022989"/>
    </source>
</evidence>
<dbReference type="SFLD" id="SFLDF00027">
    <property type="entry name" value="p-type_atpase"/>
    <property type="match status" value="1"/>
</dbReference>
<dbReference type="InterPro" id="IPR036412">
    <property type="entry name" value="HAD-like_sf"/>
</dbReference>
<comment type="similarity">
    <text evidence="2">Belongs to the cation transport ATPase (P-type) (TC 3.A.3) family. Type IIA subfamily.</text>
</comment>
<dbReference type="PROSITE" id="PS00154">
    <property type="entry name" value="ATPASE_E1_E2"/>
    <property type="match status" value="1"/>
</dbReference>
<dbReference type="SFLD" id="SFLDS00003">
    <property type="entry name" value="Haloacid_Dehalogenase"/>
    <property type="match status" value="1"/>
</dbReference>
<dbReference type="RefSeq" id="WP_078693385.1">
    <property type="nucleotide sequence ID" value="NZ_FUWX01000006.1"/>
</dbReference>
<dbReference type="Pfam" id="PF08282">
    <property type="entry name" value="Hydrolase_3"/>
    <property type="match status" value="1"/>
</dbReference>
<dbReference type="GO" id="GO:0016887">
    <property type="term" value="F:ATP hydrolysis activity"/>
    <property type="evidence" value="ECO:0007669"/>
    <property type="project" value="InterPro"/>
</dbReference>
<dbReference type="InterPro" id="IPR006068">
    <property type="entry name" value="ATPase_P-typ_cation-transptr_C"/>
</dbReference>
<dbReference type="GO" id="GO:0016020">
    <property type="term" value="C:membrane"/>
    <property type="evidence" value="ECO:0007669"/>
    <property type="project" value="InterPro"/>
</dbReference>
<dbReference type="SUPFAM" id="SSF81653">
    <property type="entry name" value="Calcium ATPase, transduction domain A"/>
    <property type="match status" value="1"/>
</dbReference>
<feature type="transmembrane region" description="Helical" evidence="14">
    <location>
        <begin position="744"/>
        <end position="762"/>
    </location>
</feature>
<dbReference type="Gene3D" id="2.70.150.10">
    <property type="entry name" value="Calcium-transporting ATPase, cytoplasmic transduction domain A"/>
    <property type="match status" value="1"/>
</dbReference>
<dbReference type="InterPro" id="IPR006408">
    <property type="entry name" value="P-type_ATPase_IIB"/>
</dbReference>
<evidence type="ECO:0000256" key="9">
    <source>
        <dbReference type="ARBA" id="ARBA00022840"/>
    </source>
</evidence>
<dbReference type="SUPFAM" id="SSF56784">
    <property type="entry name" value="HAD-like"/>
    <property type="match status" value="1"/>
</dbReference>
<dbReference type="Gene3D" id="3.40.1110.10">
    <property type="entry name" value="Calcium-transporting ATPase, cytoplasmic domain N"/>
    <property type="match status" value="1"/>
</dbReference>
<dbReference type="InterPro" id="IPR023214">
    <property type="entry name" value="HAD_sf"/>
</dbReference>
<evidence type="ECO:0000256" key="7">
    <source>
        <dbReference type="ARBA" id="ARBA00022741"/>
    </source>
</evidence>
<evidence type="ECO:0000256" key="5">
    <source>
        <dbReference type="ARBA" id="ARBA00022568"/>
    </source>
</evidence>
<dbReference type="InterPro" id="IPR018303">
    <property type="entry name" value="ATPase_P-typ_P_site"/>
</dbReference>
<dbReference type="PRINTS" id="PR00120">
    <property type="entry name" value="HATPASE"/>
</dbReference>
<keyword evidence="7" id="KW-0547">Nucleotide-binding</keyword>
<evidence type="ECO:0000256" key="3">
    <source>
        <dbReference type="ARBA" id="ARBA00012790"/>
    </source>
</evidence>
<dbReference type="InterPro" id="IPR008250">
    <property type="entry name" value="ATPase_P-typ_transduc_dom_A_sf"/>
</dbReference>
<evidence type="ECO:0000256" key="1">
    <source>
        <dbReference type="ARBA" id="ARBA00004127"/>
    </source>
</evidence>
<accession>A0A1T4LH71</accession>
<dbReference type="NCBIfam" id="TIGR01517">
    <property type="entry name" value="ATPase-IIB_Ca"/>
    <property type="match status" value="1"/>
</dbReference>
<dbReference type="Gene3D" id="3.40.50.1000">
    <property type="entry name" value="HAD superfamily/HAD-like"/>
    <property type="match status" value="1"/>
</dbReference>
<reference evidence="16 17" key="1">
    <citation type="submission" date="2017-02" db="EMBL/GenBank/DDBJ databases">
        <authorList>
            <person name="Peterson S.W."/>
        </authorList>
    </citation>
    <scope>NUCLEOTIDE SEQUENCE [LARGE SCALE GENOMIC DNA]</scope>
    <source>
        <strain evidence="16 17">ATCC 700028</strain>
    </source>
</reference>
<dbReference type="GO" id="GO:0012505">
    <property type="term" value="C:endomembrane system"/>
    <property type="evidence" value="ECO:0007669"/>
    <property type="project" value="UniProtKB-SubCell"/>
</dbReference>
<keyword evidence="9" id="KW-0067">ATP-binding</keyword>
<dbReference type="InterPro" id="IPR023298">
    <property type="entry name" value="ATPase_P-typ_TM_dom_sf"/>
</dbReference>
<gene>
    <name evidence="16" type="ORF">SAMN02745174_00855</name>
</gene>
<dbReference type="EC" id="7.2.2.10" evidence="3"/>
<feature type="transmembrane region" description="Helical" evidence="14">
    <location>
        <begin position="668"/>
        <end position="690"/>
    </location>
</feature>
<evidence type="ECO:0000256" key="14">
    <source>
        <dbReference type="SAM" id="Phobius"/>
    </source>
</evidence>
<keyword evidence="5" id="KW-0109">Calcium transport</keyword>
<keyword evidence="17" id="KW-1185">Reference proteome</keyword>
<dbReference type="OrthoDB" id="9760364at2"/>
<feature type="transmembrane region" description="Helical" evidence="14">
    <location>
        <begin position="696"/>
        <end position="716"/>
    </location>
</feature>
<dbReference type="Pfam" id="PF00689">
    <property type="entry name" value="Cation_ATPase_C"/>
    <property type="match status" value="1"/>
</dbReference>
<dbReference type="Pfam" id="PF00122">
    <property type="entry name" value="E1-E2_ATPase"/>
    <property type="match status" value="1"/>
</dbReference>
<evidence type="ECO:0000313" key="16">
    <source>
        <dbReference type="EMBL" id="SJZ54132.1"/>
    </source>
</evidence>
<dbReference type="STRING" id="180163.SAMN02745174_00855"/>
<keyword evidence="10" id="KW-0460">Magnesium</keyword>
<protein>
    <recommendedName>
        <fullName evidence="3">P-type Ca(2+) transporter</fullName>
        <ecNumber evidence="3">7.2.2.10</ecNumber>
    </recommendedName>
</protein>
<feature type="transmembrane region" description="Helical" evidence="14">
    <location>
        <begin position="242"/>
        <end position="263"/>
    </location>
</feature>
<name>A0A1T4LH71_9FUSO</name>
<keyword evidence="5" id="KW-0813">Transport</keyword>
<dbReference type="SUPFAM" id="SSF81660">
    <property type="entry name" value="Metal cation-transporting ATPase, ATP-binding domain N"/>
    <property type="match status" value="1"/>
</dbReference>
<dbReference type="FunFam" id="3.40.50.1000:FF:000028">
    <property type="entry name" value="Calcium-transporting P-type ATPase, putative"/>
    <property type="match status" value="1"/>
</dbReference>
<feature type="transmembrane region" description="Helical" evidence="14">
    <location>
        <begin position="54"/>
        <end position="72"/>
    </location>
</feature>
<evidence type="ECO:0000256" key="10">
    <source>
        <dbReference type="ARBA" id="ARBA00022842"/>
    </source>
</evidence>
<dbReference type="InterPro" id="IPR023299">
    <property type="entry name" value="ATPase_P-typ_cyto_dom_N"/>
</dbReference>
<keyword evidence="8" id="KW-0106">Calcium</keyword>
<keyword evidence="11" id="KW-1278">Translocase</keyword>
<evidence type="ECO:0000256" key="11">
    <source>
        <dbReference type="ARBA" id="ARBA00022967"/>
    </source>
</evidence>
<dbReference type="Pfam" id="PF13246">
    <property type="entry name" value="Cation_ATPase"/>
    <property type="match status" value="1"/>
</dbReference>
<feature type="transmembrane region" description="Helical" evidence="14">
    <location>
        <begin position="836"/>
        <end position="855"/>
    </location>
</feature>
<dbReference type="Gene3D" id="1.20.1110.10">
    <property type="entry name" value="Calcium-transporting ATPase, transmembrane domain"/>
    <property type="match status" value="1"/>
</dbReference>
<dbReference type="InterPro" id="IPR001757">
    <property type="entry name" value="P_typ_ATPase"/>
</dbReference>
<keyword evidence="4" id="KW-0597">Phosphoprotein</keyword>
<keyword evidence="6 14" id="KW-0812">Transmembrane</keyword>
<keyword evidence="5" id="KW-0406">Ion transport</keyword>
<evidence type="ECO:0000259" key="15">
    <source>
        <dbReference type="SMART" id="SM00831"/>
    </source>
</evidence>
<dbReference type="AlphaFoldDB" id="A0A1T4LH71"/>
<dbReference type="PRINTS" id="PR00119">
    <property type="entry name" value="CATATPASE"/>
</dbReference>
<dbReference type="NCBIfam" id="TIGR01494">
    <property type="entry name" value="ATPase_P-type"/>
    <property type="match status" value="2"/>
</dbReference>
<dbReference type="Proteomes" id="UP000191153">
    <property type="component" value="Unassembled WGS sequence"/>
</dbReference>
<dbReference type="SUPFAM" id="SSF81665">
    <property type="entry name" value="Calcium ATPase, transmembrane domain M"/>
    <property type="match status" value="1"/>
</dbReference>
<comment type="subcellular location">
    <subcellularLocation>
        <location evidence="1">Endomembrane system</location>
        <topology evidence="1">Multi-pass membrane protein</topology>
    </subcellularLocation>
</comment>
<dbReference type="CDD" id="cd02089">
    <property type="entry name" value="P-type_ATPase_Ca_prok"/>
    <property type="match status" value="1"/>
</dbReference>
<dbReference type="Pfam" id="PF00690">
    <property type="entry name" value="Cation_ATPase_N"/>
    <property type="match status" value="1"/>
</dbReference>
<dbReference type="SMART" id="SM00831">
    <property type="entry name" value="Cation_ATPase_N"/>
    <property type="match status" value="1"/>
</dbReference>
<keyword evidence="12 14" id="KW-1133">Transmembrane helix</keyword>
<evidence type="ECO:0000256" key="8">
    <source>
        <dbReference type="ARBA" id="ARBA00022837"/>
    </source>
</evidence>
<dbReference type="InterPro" id="IPR044492">
    <property type="entry name" value="P_typ_ATPase_HD_dom"/>
</dbReference>